<accession>A0AAV4G6N2</accession>
<evidence type="ECO:0000313" key="3">
    <source>
        <dbReference type="Proteomes" id="UP000762676"/>
    </source>
</evidence>
<keyword evidence="3" id="KW-1185">Reference proteome</keyword>
<evidence type="ECO:0000313" key="2">
    <source>
        <dbReference type="EMBL" id="GFR81107.1"/>
    </source>
</evidence>
<proteinExistence type="predicted"/>
<protein>
    <submittedName>
        <fullName evidence="2">Uncharacterized protein</fullName>
    </submittedName>
</protein>
<organism evidence="2 3">
    <name type="scientific">Elysia marginata</name>
    <dbReference type="NCBI Taxonomy" id="1093978"/>
    <lineage>
        <taxon>Eukaryota</taxon>
        <taxon>Metazoa</taxon>
        <taxon>Spiralia</taxon>
        <taxon>Lophotrochozoa</taxon>
        <taxon>Mollusca</taxon>
        <taxon>Gastropoda</taxon>
        <taxon>Heterobranchia</taxon>
        <taxon>Euthyneura</taxon>
        <taxon>Panpulmonata</taxon>
        <taxon>Sacoglossa</taxon>
        <taxon>Placobranchoidea</taxon>
        <taxon>Plakobranchidae</taxon>
        <taxon>Elysia</taxon>
    </lineage>
</organism>
<sequence length="86" mass="10150">MLIVENKLYMGEYKRKKTYRNKNDDDGDDDDNHNDDDGDEDKDDEDGDDDDKDDDNREGNKKHLYSAFPRQAHDLIRADQHHCALH</sequence>
<dbReference type="Proteomes" id="UP000762676">
    <property type="component" value="Unassembled WGS sequence"/>
</dbReference>
<feature type="region of interest" description="Disordered" evidence="1">
    <location>
        <begin position="13"/>
        <end position="72"/>
    </location>
</feature>
<evidence type="ECO:0000256" key="1">
    <source>
        <dbReference type="SAM" id="MobiDB-lite"/>
    </source>
</evidence>
<feature type="compositionally biased region" description="Acidic residues" evidence="1">
    <location>
        <begin position="25"/>
        <end position="53"/>
    </location>
</feature>
<dbReference type="AlphaFoldDB" id="A0AAV4G6N2"/>
<gene>
    <name evidence="2" type="ORF">ElyMa_000596900</name>
</gene>
<dbReference type="EMBL" id="BMAT01001167">
    <property type="protein sequence ID" value="GFR81107.1"/>
    <property type="molecule type" value="Genomic_DNA"/>
</dbReference>
<comment type="caution">
    <text evidence="2">The sequence shown here is derived from an EMBL/GenBank/DDBJ whole genome shotgun (WGS) entry which is preliminary data.</text>
</comment>
<reference evidence="2 3" key="1">
    <citation type="journal article" date="2021" name="Elife">
        <title>Chloroplast acquisition without the gene transfer in kleptoplastic sea slugs, Plakobranchus ocellatus.</title>
        <authorList>
            <person name="Maeda T."/>
            <person name="Takahashi S."/>
            <person name="Yoshida T."/>
            <person name="Shimamura S."/>
            <person name="Takaki Y."/>
            <person name="Nagai Y."/>
            <person name="Toyoda A."/>
            <person name="Suzuki Y."/>
            <person name="Arimoto A."/>
            <person name="Ishii H."/>
            <person name="Satoh N."/>
            <person name="Nishiyama T."/>
            <person name="Hasebe M."/>
            <person name="Maruyama T."/>
            <person name="Minagawa J."/>
            <person name="Obokata J."/>
            <person name="Shigenobu S."/>
        </authorList>
    </citation>
    <scope>NUCLEOTIDE SEQUENCE [LARGE SCALE GENOMIC DNA]</scope>
</reference>
<name>A0AAV4G6N2_9GAST</name>